<proteinExistence type="predicted"/>
<protein>
    <submittedName>
        <fullName evidence="1">Uncharacterized protein</fullName>
    </submittedName>
</protein>
<reference evidence="1" key="1">
    <citation type="submission" date="2022-10" db="EMBL/GenBank/DDBJ databases">
        <title>Human gut microbiome strain richness.</title>
        <authorList>
            <person name="Chen-Liaw A."/>
        </authorList>
    </citation>
    <scope>NUCLEOTIDE SEQUENCE</scope>
    <source>
        <strain evidence="1">A1_m1001262Bd0_191120</strain>
    </source>
</reference>
<organism evidence="1 2">
    <name type="scientific">Bacteroides uniformis</name>
    <dbReference type="NCBI Taxonomy" id="820"/>
    <lineage>
        <taxon>Bacteria</taxon>
        <taxon>Pseudomonadati</taxon>
        <taxon>Bacteroidota</taxon>
        <taxon>Bacteroidia</taxon>
        <taxon>Bacteroidales</taxon>
        <taxon>Bacteroidaceae</taxon>
        <taxon>Bacteroides</taxon>
    </lineage>
</organism>
<accession>A0AAW6G1G0</accession>
<dbReference type="EMBL" id="JAQNQY010000011">
    <property type="protein sequence ID" value="MDC1753082.1"/>
    <property type="molecule type" value="Genomic_DNA"/>
</dbReference>
<comment type="caution">
    <text evidence="1">The sequence shown here is derived from an EMBL/GenBank/DDBJ whole genome shotgun (WGS) entry which is preliminary data.</text>
</comment>
<name>A0AAW6G1G0_BACUN</name>
<evidence type="ECO:0000313" key="2">
    <source>
        <dbReference type="Proteomes" id="UP001218502"/>
    </source>
</evidence>
<dbReference type="AlphaFoldDB" id="A0AAW6G1G0"/>
<dbReference type="Proteomes" id="UP001218502">
    <property type="component" value="Unassembled WGS sequence"/>
</dbReference>
<evidence type="ECO:0000313" key="1">
    <source>
        <dbReference type="EMBL" id="MDC1753082.1"/>
    </source>
</evidence>
<sequence>MDSRTRFIADSRCFSGVCQTIMSDGLHSDSSGETLEELRIRKDNPYITALSPRQMEKRMRLYRQALCAPFEEITKKEYLERLNVLPPIRKREDSFFLSEPYYGELAEFCFTRENRFFKGIRSVCTPQAILDKEVDRHMELIRRKAFLLKGKDTPVGDNDTDLWHMTPYSFSVDGKAPVFLCNLVYRDDRRQARTDMAHTLKSLRNSHYRYCWGKGTYETPDCLMDRAFQEDLTIISGGCFFQYPTNRESATFFGQVKETGEEFLFRIYDRDYFLYLLKRLRTVKRENCMENISDSSTLKAIL</sequence>
<dbReference type="RefSeq" id="WP_185151345.1">
    <property type="nucleotide sequence ID" value="NZ_JAJCKM010000028.1"/>
</dbReference>
<gene>
    <name evidence="1" type="ORF">POY80_11575</name>
</gene>